<dbReference type="Pfam" id="PF00135">
    <property type="entry name" value="COesterase"/>
    <property type="match status" value="1"/>
</dbReference>
<dbReference type="GO" id="GO:0052689">
    <property type="term" value="F:carboxylic ester hydrolase activity"/>
    <property type="evidence" value="ECO:0007669"/>
    <property type="project" value="UniProtKB-KW"/>
</dbReference>
<evidence type="ECO:0000256" key="2">
    <source>
        <dbReference type="ARBA" id="ARBA00022487"/>
    </source>
</evidence>
<keyword evidence="6" id="KW-0732">Signal</keyword>
<evidence type="ECO:0000313" key="8">
    <source>
        <dbReference type="EMBL" id="KAG5684252.1"/>
    </source>
</evidence>
<accession>A0A9J6CQT7</accession>
<comment type="similarity">
    <text evidence="1 6">Belongs to the type-B carboxylesterase/lipase family.</text>
</comment>
<feature type="signal peptide" evidence="6">
    <location>
        <begin position="1"/>
        <end position="24"/>
    </location>
</feature>
<dbReference type="Gene3D" id="3.40.50.1820">
    <property type="entry name" value="alpha/beta hydrolase"/>
    <property type="match status" value="1"/>
</dbReference>
<evidence type="ECO:0000259" key="7">
    <source>
        <dbReference type="Pfam" id="PF00135"/>
    </source>
</evidence>
<evidence type="ECO:0000256" key="1">
    <source>
        <dbReference type="ARBA" id="ARBA00005964"/>
    </source>
</evidence>
<keyword evidence="5" id="KW-0325">Glycoprotein</keyword>
<dbReference type="InterPro" id="IPR002018">
    <property type="entry name" value="CarbesteraseB"/>
</dbReference>
<dbReference type="Proteomes" id="UP001107558">
    <property type="component" value="Chromosome 1"/>
</dbReference>
<keyword evidence="9" id="KW-1185">Reference proteome</keyword>
<dbReference type="AlphaFoldDB" id="A0A9J6CQT7"/>
<keyword evidence="3 6" id="KW-0378">Hydrolase</keyword>
<comment type="caution">
    <text evidence="8">The sequence shown here is derived from an EMBL/GenBank/DDBJ whole genome shotgun (WGS) entry which is preliminary data.</text>
</comment>
<dbReference type="InterPro" id="IPR029058">
    <property type="entry name" value="AB_hydrolase_fold"/>
</dbReference>
<organism evidence="8 9">
    <name type="scientific">Polypedilum vanderplanki</name>
    <name type="common">Sleeping chironomid midge</name>
    <dbReference type="NCBI Taxonomy" id="319348"/>
    <lineage>
        <taxon>Eukaryota</taxon>
        <taxon>Metazoa</taxon>
        <taxon>Ecdysozoa</taxon>
        <taxon>Arthropoda</taxon>
        <taxon>Hexapoda</taxon>
        <taxon>Insecta</taxon>
        <taxon>Pterygota</taxon>
        <taxon>Neoptera</taxon>
        <taxon>Endopterygota</taxon>
        <taxon>Diptera</taxon>
        <taxon>Nematocera</taxon>
        <taxon>Chironomoidea</taxon>
        <taxon>Chironomidae</taxon>
        <taxon>Chironominae</taxon>
        <taxon>Polypedilum</taxon>
        <taxon>Polypedilum</taxon>
    </lineage>
</organism>
<feature type="domain" description="Carboxylesterase type B" evidence="7">
    <location>
        <begin position="32"/>
        <end position="549"/>
    </location>
</feature>
<dbReference type="EC" id="3.1.1.-" evidence="6"/>
<name>A0A9J6CQT7_POLVA</name>
<keyword evidence="4" id="KW-1015">Disulfide bond</keyword>
<dbReference type="PANTHER" id="PTHR11559">
    <property type="entry name" value="CARBOXYLESTERASE"/>
    <property type="match status" value="1"/>
</dbReference>
<dbReference type="PROSITE" id="PS00122">
    <property type="entry name" value="CARBOXYLESTERASE_B_1"/>
    <property type="match status" value="1"/>
</dbReference>
<evidence type="ECO:0000256" key="3">
    <source>
        <dbReference type="ARBA" id="ARBA00022801"/>
    </source>
</evidence>
<dbReference type="OrthoDB" id="19653at2759"/>
<reference evidence="8" key="1">
    <citation type="submission" date="2021-03" db="EMBL/GenBank/DDBJ databases">
        <title>Chromosome level genome of the anhydrobiotic midge Polypedilum vanderplanki.</title>
        <authorList>
            <person name="Yoshida Y."/>
            <person name="Kikawada T."/>
            <person name="Gusev O."/>
        </authorList>
    </citation>
    <scope>NUCLEOTIDE SEQUENCE</scope>
    <source>
        <strain evidence="8">NIAS01</strain>
        <tissue evidence="8">Whole body or cell culture</tissue>
    </source>
</reference>
<protein>
    <recommendedName>
        <fullName evidence="6">Carboxylic ester hydrolase</fullName>
        <ecNumber evidence="6">3.1.1.-</ecNumber>
    </recommendedName>
</protein>
<dbReference type="SUPFAM" id="SSF53474">
    <property type="entry name" value="alpha/beta-Hydrolases"/>
    <property type="match status" value="1"/>
</dbReference>
<dbReference type="InterPro" id="IPR019826">
    <property type="entry name" value="Carboxylesterase_B_AS"/>
</dbReference>
<gene>
    <name evidence="8" type="ORF">PVAND_013488</name>
</gene>
<dbReference type="InterPro" id="IPR050309">
    <property type="entry name" value="Type-B_Carboxylest/Lipase"/>
</dbReference>
<proteinExistence type="inferred from homology"/>
<dbReference type="EMBL" id="JADBJN010000001">
    <property type="protein sequence ID" value="KAG5684252.1"/>
    <property type="molecule type" value="Genomic_DNA"/>
</dbReference>
<evidence type="ECO:0000256" key="5">
    <source>
        <dbReference type="ARBA" id="ARBA00023180"/>
    </source>
</evidence>
<evidence type="ECO:0000256" key="6">
    <source>
        <dbReference type="RuleBase" id="RU361235"/>
    </source>
</evidence>
<evidence type="ECO:0000256" key="4">
    <source>
        <dbReference type="ARBA" id="ARBA00023157"/>
    </source>
</evidence>
<feature type="chain" id="PRO_5039962344" description="Carboxylic ester hydrolase" evidence="6">
    <location>
        <begin position="25"/>
        <end position="567"/>
    </location>
</feature>
<keyword evidence="2" id="KW-0719">Serine esterase</keyword>
<sequence length="567" mass="64696">MEQNTLVFFLVFILAKYCIDVSEAVRKKCEVDTIVETTGGNIRGEIINNLGISYYSFKGIPYAEPPIGQLRFQAPVPHRRWSGIRLAREHGNICANKWGFFLVNNTAGGDEDCLFVNVYTNDLDGPKKSVMFFIHGGAFMSGSGNTDLYGPEYLLKKDVVLVTINYRYSAFGFLSSGDENAPGNQGLKDLVLGLKWIKDNIVRFGGNKNDVTIFGHSAGSTAVHYLMISDLAKGLFHKAIMQSGTAFMTCVSQLKNPLPQAQLLARRLNISYVDTKDLIEKLQKVSFEEIRNVEAPLFSMGLPWAFEPFEYVPSIEPKSTKNAFLTETPYNRMVKGKYAKIPIMIGSPSFEGIFIALLFYSNSSLLSIYNNNPKLLIPREFEITNKDSYQADEAVKELQKLYFNGSTSGTLEQWLQIYSDYIFRFGDDRLVRFHAKDNLKKIFYYKFSFNGTLNFFKRHLGLENFSGSSHGDELFYLFKPYEEEFKSYIPGNRENLMIERMTTMWTNFAKYGNPTANVDGKIITEKWKPYTAEGEEYFNIDDELTNESHLERADELNKMMKKFTGHI</sequence>
<evidence type="ECO:0000313" key="9">
    <source>
        <dbReference type="Proteomes" id="UP001107558"/>
    </source>
</evidence>